<dbReference type="RefSeq" id="WP_168567885.1">
    <property type="nucleotide sequence ID" value="NZ_CP051167.1"/>
</dbReference>
<dbReference type="AlphaFoldDB" id="A0A6H1TSZ5"/>
<sequence length="74" mass="8299">MALIRDVVQQALISGYLSIEAENQLRHLLASHYDLEDLNAFMTLQHAAMSGRVTQQSRLLHKQARLSEPIAQAS</sequence>
<keyword evidence="2" id="KW-1185">Reference proteome</keyword>
<evidence type="ECO:0000313" key="2">
    <source>
        <dbReference type="Proteomes" id="UP000500857"/>
    </source>
</evidence>
<accession>A0A6H1TSZ5</accession>
<proteinExistence type="predicted"/>
<evidence type="ECO:0000313" key="1">
    <source>
        <dbReference type="EMBL" id="QIZ69728.1"/>
    </source>
</evidence>
<organism evidence="1 2">
    <name type="scientific">Oxynema aestuarii AP17</name>
    <dbReference type="NCBI Taxonomy" id="2064643"/>
    <lineage>
        <taxon>Bacteria</taxon>
        <taxon>Bacillati</taxon>
        <taxon>Cyanobacteriota</taxon>
        <taxon>Cyanophyceae</taxon>
        <taxon>Oscillatoriophycideae</taxon>
        <taxon>Oscillatoriales</taxon>
        <taxon>Oscillatoriaceae</taxon>
        <taxon>Oxynema</taxon>
        <taxon>Oxynema aestuarii</taxon>
    </lineage>
</organism>
<dbReference type="EMBL" id="CP051167">
    <property type="protein sequence ID" value="QIZ69728.1"/>
    <property type="molecule type" value="Genomic_DNA"/>
</dbReference>
<dbReference type="KEGG" id="oxy:HCG48_03315"/>
<dbReference type="Proteomes" id="UP000500857">
    <property type="component" value="Chromosome"/>
</dbReference>
<name>A0A6H1TSZ5_9CYAN</name>
<protein>
    <submittedName>
        <fullName evidence="1">Uncharacterized protein</fullName>
    </submittedName>
</protein>
<gene>
    <name evidence="1" type="ORF">HCG48_03315</name>
</gene>
<reference evidence="1 2" key="1">
    <citation type="submission" date="2020-04" db="EMBL/GenBank/DDBJ databases">
        <authorList>
            <person name="Basu S."/>
            <person name="Maruthanayagam V."/>
            <person name="Chakraborty S."/>
            <person name="Pramanik A."/>
            <person name="Mukherjee J."/>
            <person name="Brink B."/>
        </authorList>
    </citation>
    <scope>NUCLEOTIDE SEQUENCE [LARGE SCALE GENOMIC DNA]</scope>
    <source>
        <strain evidence="1 2">AP17</strain>
    </source>
</reference>